<reference evidence="2 3" key="1">
    <citation type="submission" date="2018-11" db="EMBL/GenBank/DDBJ databases">
        <title>Genome sequence of Apiotrichum porosum DSM 27194.</title>
        <authorList>
            <person name="Aliyu H."/>
            <person name="Gorte O."/>
            <person name="Ochsenreither K."/>
        </authorList>
    </citation>
    <scope>NUCLEOTIDE SEQUENCE [LARGE SCALE GENOMIC DNA]</scope>
    <source>
        <strain evidence="2 3">DSM 27194</strain>
    </source>
</reference>
<proteinExistence type="predicted"/>
<gene>
    <name evidence="2" type="ORF">EHS24_005283</name>
</gene>
<sequence length="372" mass="41106">MDPEVAAASSSSPLSPSTLSPPPASSTGTTPPPASPLDAGAFPHLLDVIIENAPLATLMAFRLTSSTIRDRVDKVLFHHLSLWPVKRWDLPGLPVEFHSFLAATGGSSSSSSKRVPLTLNPHWGRRVRVVTFPVAMVRNYLGYDPRPLARLLPNIRVVRLINPNHQPVLPLAAPVLVVFLAFIPLFETGTPVDSPRAMLTATAPRIPPYVERLVLTVRTQLDDDDWSSGGIVSMIHPQDALRGELTAVVVIFDVASKLYPTRPDGGGPLQLPLRPTVYSHDILETVSDLVETMVYTLHRVRYTLVDVHRMTLRPRRHVETAIARQLQSELSRGRPELDDMDCRLALQNVEFLSSSEYRTRVGDAQFVIETDE</sequence>
<evidence type="ECO:0000256" key="1">
    <source>
        <dbReference type="SAM" id="MobiDB-lite"/>
    </source>
</evidence>
<keyword evidence="3" id="KW-1185">Reference proteome</keyword>
<dbReference type="Proteomes" id="UP000279236">
    <property type="component" value="Unassembled WGS sequence"/>
</dbReference>
<comment type="caution">
    <text evidence="2">The sequence shown here is derived from an EMBL/GenBank/DDBJ whole genome shotgun (WGS) entry which is preliminary data.</text>
</comment>
<protein>
    <submittedName>
        <fullName evidence="2">Uncharacterized protein</fullName>
    </submittedName>
</protein>
<organism evidence="2 3">
    <name type="scientific">Apiotrichum porosum</name>
    <dbReference type="NCBI Taxonomy" id="105984"/>
    <lineage>
        <taxon>Eukaryota</taxon>
        <taxon>Fungi</taxon>
        <taxon>Dikarya</taxon>
        <taxon>Basidiomycota</taxon>
        <taxon>Agaricomycotina</taxon>
        <taxon>Tremellomycetes</taxon>
        <taxon>Trichosporonales</taxon>
        <taxon>Trichosporonaceae</taxon>
        <taxon>Apiotrichum</taxon>
    </lineage>
</organism>
<accession>A0A427XD92</accession>
<dbReference type="RefSeq" id="XP_028472028.1">
    <property type="nucleotide sequence ID" value="XM_028620812.1"/>
</dbReference>
<evidence type="ECO:0000313" key="2">
    <source>
        <dbReference type="EMBL" id="RSH76881.1"/>
    </source>
</evidence>
<dbReference type="EMBL" id="RSCE01000020">
    <property type="protein sequence ID" value="RSH76881.1"/>
    <property type="molecule type" value="Genomic_DNA"/>
</dbReference>
<feature type="compositionally biased region" description="Pro residues" evidence="1">
    <location>
        <begin position="19"/>
        <end position="35"/>
    </location>
</feature>
<feature type="region of interest" description="Disordered" evidence="1">
    <location>
        <begin position="1"/>
        <end position="37"/>
    </location>
</feature>
<name>A0A427XD92_9TREE</name>
<evidence type="ECO:0000313" key="3">
    <source>
        <dbReference type="Proteomes" id="UP000279236"/>
    </source>
</evidence>
<dbReference type="GeneID" id="39589826"/>
<dbReference type="AlphaFoldDB" id="A0A427XD92"/>
<feature type="compositionally biased region" description="Low complexity" evidence="1">
    <location>
        <begin position="1"/>
        <end position="18"/>
    </location>
</feature>